<reference evidence="2" key="1">
    <citation type="journal article" date="2019" name="Int. J. Syst. Evol. Microbiol.">
        <title>The Global Catalogue of Microorganisms (GCM) 10K type strain sequencing project: providing services to taxonomists for standard genome sequencing and annotation.</title>
        <authorList>
            <consortium name="The Broad Institute Genomics Platform"/>
            <consortium name="The Broad Institute Genome Sequencing Center for Infectious Disease"/>
            <person name="Wu L."/>
            <person name="Ma J."/>
        </authorList>
    </citation>
    <scope>NUCLEOTIDE SEQUENCE [LARGE SCALE GENOMIC DNA]</scope>
    <source>
        <strain evidence="2">JCM 11269</strain>
    </source>
</reference>
<keyword evidence="2" id="KW-1185">Reference proteome</keyword>
<organism evidence="1 2">
    <name type="scientific">Streptomyces thermogriseus</name>
    <dbReference type="NCBI Taxonomy" id="75292"/>
    <lineage>
        <taxon>Bacteria</taxon>
        <taxon>Bacillati</taxon>
        <taxon>Actinomycetota</taxon>
        <taxon>Actinomycetes</taxon>
        <taxon>Kitasatosporales</taxon>
        <taxon>Streptomycetaceae</taxon>
        <taxon>Streptomyces</taxon>
    </lineage>
</organism>
<gene>
    <name evidence="1" type="ORF">GCM10009564_41720</name>
</gene>
<name>A0ABP4DLG3_9ACTN</name>
<dbReference type="EMBL" id="BAAAHU010000048">
    <property type="protein sequence ID" value="GAA1013816.1"/>
    <property type="molecule type" value="Genomic_DNA"/>
</dbReference>
<comment type="caution">
    <text evidence="1">The sequence shown here is derived from an EMBL/GenBank/DDBJ whole genome shotgun (WGS) entry which is preliminary data.</text>
</comment>
<proteinExistence type="predicted"/>
<protein>
    <submittedName>
        <fullName evidence="1">Uncharacterized protein</fullName>
    </submittedName>
</protein>
<dbReference type="Proteomes" id="UP001501072">
    <property type="component" value="Unassembled WGS sequence"/>
</dbReference>
<evidence type="ECO:0000313" key="1">
    <source>
        <dbReference type="EMBL" id="GAA1013816.1"/>
    </source>
</evidence>
<sequence>MEKKVTPRPPEGSEVQVTVAVSSTGLPTVVTDGEAVTFVADGTAAAGEAEATTAASASAAVLPHMRRVSTRPTSQLLARFLFVSPC</sequence>
<accession>A0ABP4DLG3</accession>
<evidence type="ECO:0000313" key="2">
    <source>
        <dbReference type="Proteomes" id="UP001501072"/>
    </source>
</evidence>